<dbReference type="EMBL" id="BMAT01005338">
    <property type="protein sequence ID" value="GFR91352.1"/>
    <property type="molecule type" value="Genomic_DNA"/>
</dbReference>
<dbReference type="PANTHER" id="PTHR10920:SF18">
    <property type="entry name" value="RRNA METHYLTRANSFERASE 2, MITOCHONDRIAL"/>
    <property type="match status" value="1"/>
</dbReference>
<accession>A0AAV4H0W8</accession>
<feature type="domain" description="Ribosomal RNA methyltransferase FtsJ" evidence="11">
    <location>
        <begin position="42"/>
        <end position="227"/>
    </location>
</feature>
<dbReference type="PIRSF" id="PIRSF005461">
    <property type="entry name" value="23S_rRNA_mtase"/>
    <property type="match status" value="1"/>
</dbReference>
<dbReference type="InterPro" id="IPR002877">
    <property type="entry name" value="RNA_MeTrfase_FtsJ_dom"/>
</dbReference>
<dbReference type="GO" id="GO:0008650">
    <property type="term" value="F:rRNA (uridine-2'-O-)-methyltransferase activity"/>
    <property type="evidence" value="ECO:0007669"/>
    <property type="project" value="TreeGrafter"/>
</dbReference>
<comment type="caution">
    <text evidence="12">The sequence shown here is derived from an EMBL/GenBank/DDBJ whole genome shotgun (WGS) entry which is preliminary data.</text>
</comment>
<evidence type="ECO:0000256" key="6">
    <source>
        <dbReference type="ARBA" id="ARBA00022691"/>
    </source>
</evidence>
<reference evidence="12 13" key="1">
    <citation type="journal article" date="2021" name="Elife">
        <title>Chloroplast acquisition without the gene transfer in kleptoplastic sea slugs, Plakobranchus ocellatus.</title>
        <authorList>
            <person name="Maeda T."/>
            <person name="Takahashi S."/>
            <person name="Yoshida T."/>
            <person name="Shimamura S."/>
            <person name="Takaki Y."/>
            <person name="Nagai Y."/>
            <person name="Toyoda A."/>
            <person name="Suzuki Y."/>
            <person name="Arimoto A."/>
            <person name="Ishii H."/>
            <person name="Satoh N."/>
            <person name="Nishiyama T."/>
            <person name="Hasebe M."/>
            <person name="Maruyama T."/>
            <person name="Minagawa J."/>
            <person name="Obokata J."/>
            <person name="Shigenobu S."/>
        </authorList>
    </citation>
    <scope>NUCLEOTIDE SEQUENCE [LARGE SCALE GENOMIC DNA]</scope>
</reference>
<comment type="subcellular location">
    <subcellularLocation>
        <location evidence="1">Mitochondrion</location>
    </subcellularLocation>
</comment>
<keyword evidence="3" id="KW-0698">rRNA processing</keyword>
<evidence type="ECO:0000256" key="3">
    <source>
        <dbReference type="ARBA" id="ARBA00022552"/>
    </source>
</evidence>
<keyword evidence="13" id="KW-1185">Reference proteome</keyword>
<protein>
    <recommendedName>
        <fullName evidence="9">rRNA methyltransferase 2, mitochondrial</fullName>
    </recommendedName>
</protein>
<evidence type="ECO:0000256" key="8">
    <source>
        <dbReference type="ARBA" id="ARBA00023128"/>
    </source>
</evidence>
<keyword evidence="5" id="KW-0808">Transferase</keyword>
<comment type="similarity">
    <text evidence="2">Belongs to the class I-like SAM-binding methyltransferase superfamily. RNA methyltransferase RlmE family.</text>
</comment>
<dbReference type="FunFam" id="3.40.50.150:FF:000129">
    <property type="entry name" value="Mitochondrial rRNA methyltransferase 2"/>
    <property type="match status" value="1"/>
</dbReference>
<dbReference type="HAMAP" id="MF_01547">
    <property type="entry name" value="RNA_methyltr_E"/>
    <property type="match status" value="1"/>
</dbReference>
<dbReference type="Proteomes" id="UP000762676">
    <property type="component" value="Unassembled WGS sequence"/>
</dbReference>
<evidence type="ECO:0000313" key="13">
    <source>
        <dbReference type="Proteomes" id="UP000762676"/>
    </source>
</evidence>
<keyword evidence="4 12" id="KW-0489">Methyltransferase</keyword>
<evidence type="ECO:0000256" key="4">
    <source>
        <dbReference type="ARBA" id="ARBA00022603"/>
    </source>
</evidence>
<dbReference type="GO" id="GO:0005759">
    <property type="term" value="C:mitochondrial matrix"/>
    <property type="evidence" value="ECO:0007669"/>
    <property type="project" value="UniProtKB-ARBA"/>
</dbReference>
<evidence type="ECO:0000256" key="10">
    <source>
        <dbReference type="PIRSR" id="PIRSR005461-1"/>
    </source>
</evidence>
<keyword evidence="6 10" id="KW-0949">S-adenosyl-L-methionine</keyword>
<dbReference type="Pfam" id="PF01728">
    <property type="entry name" value="FtsJ"/>
    <property type="match status" value="1"/>
</dbReference>
<dbReference type="GO" id="GO:1902775">
    <property type="term" value="P:mitochondrial large ribosomal subunit assembly"/>
    <property type="evidence" value="ECO:0007669"/>
    <property type="project" value="UniProtKB-ARBA"/>
</dbReference>
<dbReference type="SUPFAM" id="SSF53335">
    <property type="entry name" value="S-adenosyl-L-methionine-dependent methyltransferases"/>
    <property type="match status" value="1"/>
</dbReference>
<evidence type="ECO:0000256" key="1">
    <source>
        <dbReference type="ARBA" id="ARBA00004173"/>
    </source>
</evidence>
<evidence type="ECO:0000256" key="2">
    <source>
        <dbReference type="ARBA" id="ARBA00009258"/>
    </source>
</evidence>
<evidence type="ECO:0000313" key="12">
    <source>
        <dbReference type="EMBL" id="GFR91352.1"/>
    </source>
</evidence>
<dbReference type="InterPro" id="IPR015507">
    <property type="entry name" value="rRNA-MeTfrase_E"/>
</dbReference>
<organism evidence="12 13">
    <name type="scientific">Elysia marginata</name>
    <dbReference type="NCBI Taxonomy" id="1093978"/>
    <lineage>
        <taxon>Eukaryota</taxon>
        <taxon>Metazoa</taxon>
        <taxon>Spiralia</taxon>
        <taxon>Lophotrochozoa</taxon>
        <taxon>Mollusca</taxon>
        <taxon>Gastropoda</taxon>
        <taxon>Heterobranchia</taxon>
        <taxon>Euthyneura</taxon>
        <taxon>Panpulmonata</taxon>
        <taxon>Sacoglossa</taxon>
        <taxon>Placobranchoidea</taxon>
        <taxon>Plakobranchidae</taxon>
        <taxon>Elysia</taxon>
    </lineage>
</organism>
<evidence type="ECO:0000256" key="9">
    <source>
        <dbReference type="ARBA" id="ARBA00041184"/>
    </source>
</evidence>
<proteinExistence type="inferred from homology"/>
<name>A0AAV4H0W8_9GAST</name>
<dbReference type="InterPro" id="IPR029063">
    <property type="entry name" value="SAM-dependent_MTases_sf"/>
</dbReference>
<gene>
    <name evidence="12" type="ORF">ElyMa_002591200</name>
</gene>
<keyword evidence="8" id="KW-0496">Mitochondrion</keyword>
<dbReference type="AlphaFoldDB" id="A0AAV4H0W8"/>
<keyword evidence="7" id="KW-0809">Transit peptide</keyword>
<dbReference type="InterPro" id="IPR050082">
    <property type="entry name" value="RNA_methyltr_RlmE"/>
</dbReference>
<dbReference type="PANTHER" id="PTHR10920">
    <property type="entry name" value="RIBOSOMAL RNA METHYLTRANSFERASE"/>
    <property type="match status" value="1"/>
</dbReference>
<sequence length="234" mass="25759">MDICNFSTALPKHAKKPGVSSNEWLRRQRKDLYVKQAGKENYRCRSAFKLKQINDRFKILKPGHVVIDCGAAPGSWCQVAAQEVNADGEDVSQPRGTVIGIDLQNMAPIDGVHLLSLCDFTSEGTQNCIRNILQDRKADVLLSDMAPAATGVKSHNHEAIIKLCFSVLKFGLSVVREGGTIVCKLWTGGDQPRLEKAMHAICENVRVVKPDASRGDSAEIFLMGRGFRGFRNPP</sequence>
<feature type="active site" description="Proton acceptor" evidence="10">
    <location>
        <position position="184"/>
    </location>
</feature>
<evidence type="ECO:0000256" key="7">
    <source>
        <dbReference type="ARBA" id="ARBA00022946"/>
    </source>
</evidence>
<evidence type="ECO:0000259" key="11">
    <source>
        <dbReference type="Pfam" id="PF01728"/>
    </source>
</evidence>
<evidence type="ECO:0000256" key="5">
    <source>
        <dbReference type="ARBA" id="ARBA00022679"/>
    </source>
</evidence>
<dbReference type="Gene3D" id="3.40.50.150">
    <property type="entry name" value="Vaccinia Virus protein VP39"/>
    <property type="match status" value="1"/>
</dbReference>